<comment type="subcellular location">
    <subcellularLocation>
        <location evidence="1">Membrane</location>
        <topology evidence="1">Single-pass membrane protein</topology>
    </subcellularLocation>
</comment>
<comment type="similarity">
    <text evidence="2">Belongs to the LemA family.</text>
</comment>
<proteinExistence type="inferred from homology"/>
<evidence type="ECO:0000313" key="7">
    <source>
        <dbReference type="Proteomes" id="UP000320048"/>
    </source>
</evidence>
<keyword evidence="4" id="KW-1133">Transmembrane helix</keyword>
<reference evidence="6 7" key="1">
    <citation type="journal article" date="2019" name="Nat. Microbiol.">
        <title>Mediterranean grassland soil C-N compound turnover is dependent on rainfall and depth, and is mediated by genomically divergent microorganisms.</title>
        <authorList>
            <person name="Diamond S."/>
            <person name="Andeer P.F."/>
            <person name="Li Z."/>
            <person name="Crits-Christoph A."/>
            <person name="Burstein D."/>
            <person name="Anantharaman K."/>
            <person name="Lane K.R."/>
            <person name="Thomas B.C."/>
            <person name="Pan C."/>
            <person name="Northen T.R."/>
            <person name="Banfield J.F."/>
        </authorList>
    </citation>
    <scope>NUCLEOTIDE SEQUENCE [LARGE SCALE GENOMIC DNA]</scope>
    <source>
        <strain evidence="6">NP_7</strain>
    </source>
</reference>
<dbReference type="Pfam" id="PF04011">
    <property type="entry name" value="LemA"/>
    <property type="match status" value="1"/>
</dbReference>
<dbReference type="InterPro" id="IPR007156">
    <property type="entry name" value="MamQ_LemA"/>
</dbReference>
<dbReference type="Gene3D" id="1.20.1440.20">
    <property type="entry name" value="LemA-like domain"/>
    <property type="match status" value="1"/>
</dbReference>
<dbReference type="Proteomes" id="UP000320048">
    <property type="component" value="Unassembled WGS sequence"/>
</dbReference>
<evidence type="ECO:0000256" key="5">
    <source>
        <dbReference type="ARBA" id="ARBA00023136"/>
    </source>
</evidence>
<dbReference type="PANTHER" id="PTHR34478:SF2">
    <property type="entry name" value="MEMBRANE PROTEIN"/>
    <property type="match status" value="1"/>
</dbReference>
<evidence type="ECO:0000313" key="6">
    <source>
        <dbReference type="EMBL" id="TMI78875.1"/>
    </source>
</evidence>
<organism evidence="6 7">
    <name type="scientific">Candidatus Segetimicrobium genomatis</name>
    <dbReference type="NCBI Taxonomy" id="2569760"/>
    <lineage>
        <taxon>Bacteria</taxon>
        <taxon>Bacillati</taxon>
        <taxon>Candidatus Sysuimicrobiota</taxon>
        <taxon>Candidatus Sysuimicrobiia</taxon>
        <taxon>Candidatus Sysuimicrobiales</taxon>
        <taxon>Candidatus Segetimicrobiaceae</taxon>
        <taxon>Candidatus Segetimicrobium</taxon>
    </lineage>
</organism>
<gene>
    <name evidence="6" type="ORF">E6H04_11635</name>
</gene>
<dbReference type="AlphaFoldDB" id="A0A537J5U7"/>
<sequence>MRRLRVLALAAAAAAVVLGWSAATYNRLVQVRLAADAQWAQVEAQYQRRVDLIPELTEAVKGILVQERTLLGALAQARAAYLSAPAGSPRRVEAANDLERSLGRLLGVVEAYPQLRSADVVARLIDELAGTENRIAVERRRYNERVRVYNTLVQQFPSALLAGFGHFGPRAYFTAPPPAGAAPAVNLPPP</sequence>
<evidence type="ECO:0000256" key="3">
    <source>
        <dbReference type="ARBA" id="ARBA00022692"/>
    </source>
</evidence>
<protein>
    <submittedName>
        <fullName evidence="6">LemA family protein</fullName>
    </submittedName>
</protein>
<evidence type="ECO:0000256" key="1">
    <source>
        <dbReference type="ARBA" id="ARBA00004167"/>
    </source>
</evidence>
<evidence type="ECO:0000256" key="2">
    <source>
        <dbReference type="ARBA" id="ARBA00008854"/>
    </source>
</evidence>
<accession>A0A537J5U7</accession>
<dbReference type="PANTHER" id="PTHR34478">
    <property type="entry name" value="PROTEIN LEMA"/>
    <property type="match status" value="1"/>
</dbReference>
<keyword evidence="5" id="KW-0472">Membrane</keyword>
<keyword evidence="3" id="KW-0812">Transmembrane</keyword>
<name>A0A537J5U7_9BACT</name>
<comment type="caution">
    <text evidence="6">The sequence shown here is derived from an EMBL/GenBank/DDBJ whole genome shotgun (WGS) entry which is preliminary data.</text>
</comment>
<dbReference type="InterPro" id="IPR023353">
    <property type="entry name" value="LemA-like_dom_sf"/>
</dbReference>
<dbReference type="SUPFAM" id="SSF140478">
    <property type="entry name" value="LemA-like"/>
    <property type="match status" value="1"/>
</dbReference>
<dbReference type="GO" id="GO:0016020">
    <property type="term" value="C:membrane"/>
    <property type="evidence" value="ECO:0007669"/>
    <property type="project" value="UniProtKB-SubCell"/>
</dbReference>
<dbReference type="EMBL" id="VBAO01000335">
    <property type="protein sequence ID" value="TMI78875.1"/>
    <property type="molecule type" value="Genomic_DNA"/>
</dbReference>
<evidence type="ECO:0000256" key="4">
    <source>
        <dbReference type="ARBA" id="ARBA00022989"/>
    </source>
</evidence>